<proteinExistence type="predicted"/>
<name>A0A3M7SF63_BRAPC</name>
<accession>A0A3M7SF63</accession>
<protein>
    <submittedName>
        <fullName evidence="2">Uncharacterized protein</fullName>
    </submittedName>
</protein>
<keyword evidence="3" id="KW-1185">Reference proteome</keyword>
<gene>
    <name evidence="2" type="ORF">BpHYR1_002619</name>
</gene>
<reference evidence="2 3" key="1">
    <citation type="journal article" date="2018" name="Sci. Rep.">
        <title>Genomic signatures of local adaptation to the degree of environmental predictability in rotifers.</title>
        <authorList>
            <person name="Franch-Gras L."/>
            <person name="Hahn C."/>
            <person name="Garcia-Roger E.M."/>
            <person name="Carmona M.J."/>
            <person name="Serra M."/>
            <person name="Gomez A."/>
        </authorList>
    </citation>
    <scope>NUCLEOTIDE SEQUENCE [LARGE SCALE GENOMIC DNA]</scope>
    <source>
        <strain evidence="2">HYR1</strain>
    </source>
</reference>
<dbReference type="EMBL" id="REGN01001517">
    <property type="protein sequence ID" value="RNA34180.1"/>
    <property type="molecule type" value="Genomic_DNA"/>
</dbReference>
<feature type="region of interest" description="Disordered" evidence="1">
    <location>
        <begin position="1"/>
        <end position="35"/>
    </location>
</feature>
<evidence type="ECO:0000256" key="1">
    <source>
        <dbReference type="SAM" id="MobiDB-lite"/>
    </source>
</evidence>
<evidence type="ECO:0000313" key="3">
    <source>
        <dbReference type="Proteomes" id="UP000276133"/>
    </source>
</evidence>
<dbReference type="AlphaFoldDB" id="A0A3M7SF63"/>
<evidence type="ECO:0000313" key="2">
    <source>
        <dbReference type="EMBL" id="RNA34180.1"/>
    </source>
</evidence>
<sequence length="73" mass="8204">MTCMDTRAASGLPCERRRTRDSTPRRRSSRTYRPDGYTRLPSASNILGMSKCFSAMSKARFKFLSGSSLFSLS</sequence>
<dbReference type="Proteomes" id="UP000276133">
    <property type="component" value="Unassembled WGS sequence"/>
</dbReference>
<comment type="caution">
    <text evidence="2">The sequence shown here is derived from an EMBL/GenBank/DDBJ whole genome shotgun (WGS) entry which is preliminary data.</text>
</comment>
<feature type="compositionally biased region" description="Basic and acidic residues" evidence="1">
    <location>
        <begin position="14"/>
        <end position="24"/>
    </location>
</feature>
<organism evidence="2 3">
    <name type="scientific">Brachionus plicatilis</name>
    <name type="common">Marine rotifer</name>
    <name type="synonym">Brachionus muelleri</name>
    <dbReference type="NCBI Taxonomy" id="10195"/>
    <lineage>
        <taxon>Eukaryota</taxon>
        <taxon>Metazoa</taxon>
        <taxon>Spiralia</taxon>
        <taxon>Gnathifera</taxon>
        <taxon>Rotifera</taxon>
        <taxon>Eurotatoria</taxon>
        <taxon>Monogononta</taxon>
        <taxon>Pseudotrocha</taxon>
        <taxon>Ploima</taxon>
        <taxon>Brachionidae</taxon>
        <taxon>Brachionus</taxon>
    </lineage>
</organism>